<dbReference type="InterPro" id="IPR041647">
    <property type="entry name" value="IRK_C"/>
</dbReference>
<dbReference type="GO" id="GO:0034702">
    <property type="term" value="C:monoatomic ion channel complex"/>
    <property type="evidence" value="ECO:0007669"/>
    <property type="project" value="UniProtKB-KW"/>
</dbReference>
<protein>
    <submittedName>
        <fullName evidence="17">Uncharacterized protein</fullName>
    </submittedName>
</protein>
<evidence type="ECO:0000256" key="5">
    <source>
        <dbReference type="ARBA" id="ARBA00022882"/>
    </source>
</evidence>
<keyword evidence="18" id="KW-1185">Reference proteome</keyword>
<sequence>MEAKLRLPNLVKASERALSQSNQQLMANTPRSATIEGQSHPYLTPPERSQSVDSFAEYSTQFAPHAQAIGHDEGKSSNRAIRREKSWYSKRIRRRLVYKNGECNISHVNIKKRRQRYLADIFTTLVDIKWRWNLLIFILAFTLSWLLFALCWWLICFANGDFENYGRADHQPCVAEVHDFTTALLFSIETQHTIGYGFRHTTPKCPEAILVMMFQSCFGVIIQALMTGLVFAKLSRPKKRAETLMFSKNAVVCRRDGRLCLLFRVGDMRKSHIVEAHVRAIMIKKRVTSEGEVMPLYQYEVSVGDEEGESRLFLVWPVILEHPIDESSPFWDVSPDDLQREQFELIIILEGIVESTGMTTQARTSYLPGEILWGHRFERLVTYQKDNGEYEIDYSRFHSTIPVDIPQCSAKDLAELSQSGSFADPDDPSRGEDPDGCDDDDDPDHSMSSRCGSTAASPERPHTPLIIKRNGIAQTGFELDSSSPEFDFPDIASPVNTYQFVGGNHV</sequence>
<keyword evidence="10 12" id="KW-0407">Ion channel</keyword>
<evidence type="ECO:0000256" key="10">
    <source>
        <dbReference type="ARBA" id="ARBA00023303"/>
    </source>
</evidence>
<keyword evidence="4 12" id="KW-0812">Transmembrane</keyword>
<comment type="similarity">
    <text evidence="12">Belongs to the inward rectifier-type potassium channel (TC 1.A.2.1) family.</text>
</comment>
<gene>
    <name evidence="17" type="ORF">LSH36_642g03013</name>
</gene>
<evidence type="ECO:0000256" key="4">
    <source>
        <dbReference type="ARBA" id="ARBA00022692"/>
    </source>
</evidence>
<dbReference type="InterPro" id="IPR016449">
    <property type="entry name" value="K_chnl_inward-rec_Kir"/>
</dbReference>
<dbReference type="PANTHER" id="PTHR11767:SF102">
    <property type="entry name" value="INWARDLY RECTIFYING POTASSIUM CHANNEL 1, ISOFORM F"/>
    <property type="match status" value="1"/>
</dbReference>
<evidence type="ECO:0000256" key="9">
    <source>
        <dbReference type="ARBA" id="ARBA00023136"/>
    </source>
</evidence>
<dbReference type="GO" id="GO:1990573">
    <property type="term" value="P:potassium ion import across plasma membrane"/>
    <property type="evidence" value="ECO:0007669"/>
    <property type="project" value="TreeGrafter"/>
</dbReference>
<dbReference type="InterPro" id="IPR013518">
    <property type="entry name" value="K_chnl_inward-rec_Kir_cyto"/>
</dbReference>
<keyword evidence="3 12" id="KW-0633">Potassium transport</keyword>
<dbReference type="GO" id="GO:0005242">
    <property type="term" value="F:inward rectifier potassium channel activity"/>
    <property type="evidence" value="ECO:0007669"/>
    <property type="project" value="InterPro"/>
</dbReference>
<name>A0AAD9J4H1_9ANNE</name>
<dbReference type="InterPro" id="IPR014756">
    <property type="entry name" value="Ig_E-set"/>
</dbReference>
<dbReference type="EMBL" id="JAODUP010000642">
    <property type="protein sequence ID" value="KAK2145982.1"/>
    <property type="molecule type" value="Genomic_DNA"/>
</dbReference>
<comment type="caution">
    <text evidence="17">The sequence shown here is derived from an EMBL/GenBank/DDBJ whole genome shotgun (WGS) entry which is preliminary data.</text>
</comment>
<evidence type="ECO:0000256" key="1">
    <source>
        <dbReference type="ARBA" id="ARBA00004141"/>
    </source>
</evidence>
<keyword evidence="7 14" id="KW-1133">Transmembrane helix</keyword>
<evidence type="ECO:0000256" key="3">
    <source>
        <dbReference type="ARBA" id="ARBA00022538"/>
    </source>
</evidence>
<proteinExistence type="inferred from homology"/>
<dbReference type="SUPFAM" id="SSF81296">
    <property type="entry name" value="E set domains"/>
    <property type="match status" value="1"/>
</dbReference>
<evidence type="ECO:0000256" key="6">
    <source>
        <dbReference type="ARBA" id="ARBA00022958"/>
    </source>
</evidence>
<dbReference type="FunFam" id="1.10.287.70:FF:000078">
    <property type="entry name" value="Putative Inward rectifier potassium channel"/>
    <property type="match status" value="1"/>
</dbReference>
<dbReference type="PRINTS" id="PR01320">
    <property type="entry name" value="KIRCHANNEL"/>
</dbReference>
<keyword evidence="6 12" id="KW-0630">Potassium</keyword>
<evidence type="ECO:0000256" key="12">
    <source>
        <dbReference type="RuleBase" id="RU003822"/>
    </source>
</evidence>
<dbReference type="SUPFAM" id="SSF81324">
    <property type="entry name" value="Voltage-gated potassium channels"/>
    <property type="match status" value="1"/>
</dbReference>
<evidence type="ECO:0000256" key="7">
    <source>
        <dbReference type="ARBA" id="ARBA00022989"/>
    </source>
</evidence>
<dbReference type="AlphaFoldDB" id="A0AAD9J4H1"/>
<feature type="domain" description="Inward rectifier potassium channel C-terminal" evidence="16">
    <location>
        <begin position="244"/>
        <end position="416"/>
    </location>
</feature>
<feature type="transmembrane region" description="Helical" evidence="14">
    <location>
        <begin position="208"/>
        <end position="232"/>
    </location>
</feature>
<accession>A0AAD9J4H1</accession>
<comment type="catalytic activity">
    <reaction evidence="11">
        <text>K(+)(in) = K(+)(out)</text>
        <dbReference type="Rhea" id="RHEA:29463"/>
        <dbReference type="ChEBI" id="CHEBI:29103"/>
    </reaction>
</comment>
<keyword evidence="9 14" id="KW-0472">Membrane</keyword>
<dbReference type="Proteomes" id="UP001208570">
    <property type="component" value="Unassembled WGS sequence"/>
</dbReference>
<comment type="subcellular location">
    <subcellularLocation>
        <location evidence="1 12">Membrane</location>
        <topology evidence="1 12">Multi-pass membrane protein</topology>
    </subcellularLocation>
</comment>
<feature type="region of interest" description="Disordered" evidence="13">
    <location>
        <begin position="418"/>
        <end position="466"/>
    </location>
</feature>
<evidence type="ECO:0000256" key="2">
    <source>
        <dbReference type="ARBA" id="ARBA00022448"/>
    </source>
</evidence>
<evidence type="ECO:0000256" key="13">
    <source>
        <dbReference type="SAM" id="MobiDB-lite"/>
    </source>
</evidence>
<keyword evidence="8 12" id="KW-0406">Ion transport</keyword>
<evidence type="ECO:0000313" key="18">
    <source>
        <dbReference type="Proteomes" id="UP001208570"/>
    </source>
</evidence>
<keyword evidence="2 12" id="KW-0813">Transport</keyword>
<dbReference type="GO" id="GO:0034765">
    <property type="term" value="P:regulation of monoatomic ion transmembrane transport"/>
    <property type="evidence" value="ECO:0007669"/>
    <property type="project" value="TreeGrafter"/>
</dbReference>
<feature type="domain" description="Potassium channel inwardly rectifying transmembrane" evidence="15">
    <location>
        <begin position="97"/>
        <end position="237"/>
    </location>
</feature>
<dbReference type="Pfam" id="PF01007">
    <property type="entry name" value="IRK"/>
    <property type="match status" value="1"/>
</dbReference>
<evidence type="ECO:0000256" key="8">
    <source>
        <dbReference type="ARBA" id="ARBA00023065"/>
    </source>
</evidence>
<evidence type="ECO:0000256" key="14">
    <source>
        <dbReference type="SAM" id="Phobius"/>
    </source>
</evidence>
<dbReference type="Pfam" id="PF17655">
    <property type="entry name" value="IRK_C"/>
    <property type="match status" value="1"/>
</dbReference>
<feature type="compositionally biased region" description="Polar residues" evidence="13">
    <location>
        <begin position="446"/>
        <end position="456"/>
    </location>
</feature>
<evidence type="ECO:0000259" key="15">
    <source>
        <dbReference type="Pfam" id="PF01007"/>
    </source>
</evidence>
<reference evidence="17" key="1">
    <citation type="journal article" date="2023" name="Mol. Biol. Evol.">
        <title>Third-Generation Sequencing Reveals the Adaptive Role of the Epigenome in Three Deep-Sea Polychaetes.</title>
        <authorList>
            <person name="Perez M."/>
            <person name="Aroh O."/>
            <person name="Sun Y."/>
            <person name="Lan Y."/>
            <person name="Juniper S.K."/>
            <person name="Young C.R."/>
            <person name="Angers B."/>
            <person name="Qian P.Y."/>
        </authorList>
    </citation>
    <scope>NUCLEOTIDE SEQUENCE</scope>
    <source>
        <strain evidence="17">P08H-3</strain>
    </source>
</reference>
<dbReference type="GO" id="GO:0005886">
    <property type="term" value="C:plasma membrane"/>
    <property type="evidence" value="ECO:0007669"/>
    <property type="project" value="TreeGrafter"/>
</dbReference>
<feature type="transmembrane region" description="Helical" evidence="14">
    <location>
        <begin position="134"/>
        <end position="155"/>
    </location>
</feature>
<dbReference type="Gene3D" id="1.10.287.70">
    <property type="match status" value="1"/>
</dbReference>
<keyword evidence="5 12" id="KW-0851">Voltage-gated channel</keyword>
<dbReference type="InterPro" id="IPR040445">
    <property type="entry name" value="Kir_TM"/>
</dbReference>
<organism evidence="17 18">
    <name type="scientific">Paralvinella palmiformis</name>
    <dbReference type="NCBI Taxonomy" id="53620"/>
    <lineage>
        <taxon>Eukaryota</taxon>
        <taxon>Metazoa</taxon>
        <taxon>Spiralia</taxon>
        <taxon>Lophotrochozoa</taxon>
        <taxon>Annelida</taxon>
        <taxon>Polychaeta</taxon>
        <taxon>Sedentaria</taxon>
        <taxon>Canalipalpata</taxon>
        <taxon>Terebellida</taxon>
        <taxon>Terebelliformia</taxon>
        <taxon>Alvinellidae</taxon>
        <taxon>Paralvinella</taxon>
    </lineage>
</organism>
<evidence type="ECO:0000256" key="11">
    <source>
        <dbReference type="ARBA" id="ARBA00034430"/>
    </source>
</evidence>
<dbReference type="PANTHER" id="PTHR11767">
    <property type="entry name" value="INWARD RECTIFIER POTASSIUM CHANNEL"/>
    <property type="match status" value="1"/>
</dbReference>
<dbReference type="Gene3D" id="2.60.40.1400">
    <property type="entry name" value="G protein-activated inward rectifier potassium channel 1"/>
    <property type="match status" value="1"/>
</dbReference>
<evidence type="ECO:0000259" key="16">
    <source>
        <dbReference type="Pfam" id="PF17655"/>
    </source>
</evidence>
<dbReference type="FunFam" id="2.60.40.1400:FF:000001">
    <property type="entry name" value="G protein-activated inward rectifier potassium channel 2"/>
    <property type="match status" value="1"/>
</dbReference>
<feature type="compositionally biased region" description="Acidic residues" evidence="13">
    <location>
        <begin position="434"/>
        <end position="443"/>
    </location>
</feature>
<evidence type="ECO:0000313" key="17">
    <source>
        <dbReference type="EMBL" id="KAK2145982.1"/>
    </source>
</evidence>